<evidence type="ECO:0000256" key="2">
    <source>
        <dbReference type="ARBA" id="ARBA00022723"/>
    </source>
</evidence>
<dbReference type="InterPro" id="IPR001279">
    <property type="entry name" value="Metallo-B-lactamas"/>
</dbReference>
<dbReference type="PANTHER" id="PTHR46233">
    <property type="entry name" value="HYDROXYACYLGLUTATHIONE HYDROLASE GLOC"/>
    <property type="match status" value="1"/>
</dbReference>
<dbReference type="InterPro" id="IPR051453">
    <property type="entry name" value="MBL_Glyoxalase_II"/>
</dbReference>
<dbReference type="EMBL" id="CACRSY010000012">
    <property type="protein sequence ID" value="VYT10739.1"/>
    <property type="molecule type" value="Genomic_DNA"/>
</dbReference>
<dbReference type="GO" id="GO:0046872">
    <property type="term" value="F:metal ion binding"/>
    <property type="evidence" value="ECO:0007669"/>
    <property type="project" value="UniProtKB-KW"/>
</dbReference>
<evidence type="ECO:0000256" key="4">
    <source>
        <dbReference type="ARBA" id="ARBA00022833"/>
    </source>
</evidence>
<dbReference type="CDD" id="cd06262">
    <property type="entry name" value="metallo-hydrolase-like_MBL-fold"/>
    <property type="match status" value="1"/>
</dbReference>
<accession>A0A6N2U0B4</accession>
<reference evidence="6" key="1">
    <citation type="submission" date="2019-11" db="EMBL/GenBank/DDBJ databases">
        <authorList>
            <person name="Feng L."/>
        </authorList>
    </citation>
    <scope>NUCLEOTIDE SEQUENCE</scope>
    <source>
        <strain evidence="6">BhanseniiLFYP23</strain>
    </source>
</reference>
<dbReference type="EC" id="3.-.-.-" evidence="6"/>
<evidence type="ECO:0000256" key="1">
    <source>
        <dbReference type="ARBA" id="ARBA00001947"/>
    </source>
</evidence>
<dbReference type="RefSeq" id="WP_004222982.1">
    <property type="nucleotide sequence ID" value="NZ_CACRSY010000012.1"/>
</dbReference>
<sequence>MKKLMLRGIVVGPVQTNCYFLKNEETQEILIVDPGAEQERIIYALDKLQGKPVGILLTHGHYDHVCAVNELREHYKIPVYAAKEEEPLLADSQQNLSAAWSGVPYKVKADALLEDEEEIQAAGFEITTILTPGHTSGSCCYWIKDEEVCFSGDTVFYGSCGRCDLPTGSMSEMKKSLNKIFAMLPDKTVIYPGHGEATDAEFEKKNNPYL</sequence>
<organism evidence="6">
    <name type="scientific">Blautia hansenii</name>
    <name type="common">Ruminococcus hansenii</name>
    <dbReference type="NCBI Taxonomy" id="1322"/>
    <lineage>
        <taxon>Bacteria</taxon>
        <taxon>Bacillati</taxon>
        <taxon>Bacillota</taxon>
        <taxon>Clostridia</taxon>
        <taxon>Lachnospirales</taxon>
        <taxon>Lachnospiraceae</taxon>
        <taxon>Blautia</taxon>
    </lineage>
</organism>
<protein>
    <submittedName>
        <fullName evidence="6">Putative metallo-hydrolase</fullName>
        <ecNumber evidence="6">3.-.-.-</ecNumber>
    </submittedName>
</protein>
<dbReference type="InterPro" id="IPR036866">
    <property type="entry name" value="RibonucZ/Hydroxyglut_hydro"/>
</dbReference>
<evidence type="ECO:0000313" key="6">
    <source>
        <dbReference type="EMBL" id="VYT10739.1"/>
    </source>
</evidence>
<dbReference type="SUPFAM" id="SSF56281">
    <property type="entry name" value="Metallo-hydrolase/oxidoreductase"/>
    <property type="match status" value="1"/>
</dbReference>
<comment type="cofactor">
    <cofactor evidence="1">
        <name>Zn(2+)</name>
        <dbReference type="ChEBI" id="CHEBI:29105"/>
    </cofactor>
</comment>
<dbReference type="SMART" id="SM00849">
    <property type="entry name" value="Lactamase_B"/>
    <property type="match status" value="1"/>
</dbReference>
<proteinExistence type="predicted"/>
<feature type="domain" description="Metallo-beta-lactamase" evidence="5">
    <location>
        <begin position="15"/>
        <end position="194"/>
    </location>
</feature>
<name>A0A6N2U0B4_BLAHA</name>
<dbReference type="Gene3D" id="3.60.15.10">
    <property type="entry name" value="Ribonuclease Z/Hydroxyacylglutathione hydrolase-like"/>
    <property type="match status" value="1"/>
</dbReference>
<keyword evidence="2" id="KW-0479">Metal-binding</keyword>
<dbReference type="GO" id="GO:0016787">
    <property type="term" value="F:hydrolase activity"/>
    <property type="evidence" value="ECO:0007669"/>
    <property type="project" value="UniProtKB-KW"/>
</dbReference>
<dbReference type="Pfam" id="PF00753">
    <property type="entry name" value="Lactamase_B"/>
    <property type="match status" value="1"/>
</dbReference>
<evidence type="ECO:0000256" key="3">
    <source>
        <dbReference type="ARBA" id="ARBA00022801"/>
    </source>
</evidence>
<keyword evidence="3 6" id="KW-0378">Hydrolase</keyword>
<keyword evidence="4" id="KW-0862">Zinc</keyword>
<dbReference type="AlphaFoldDB" id="A0A6N2U0B4"/>
<dbReference type="PANTHER" id="PTHR46233:SF3">
    <property type="entry name" value="HYDROXYACYLGLUTATHIONE HYDROLASE GLOC"/>
    <property type="match status" value="1"/>
</dbReference>
<gene>
    <name evidence="6" type="ORF">BHLFYP23_00178</name>
</gene>
<evidence type="ECO:0000259" key="5">
    <source>
        <dbReference type="SMART" id="SM00849"/>
    </source>
</evidence>